<feature type="non-terminal residue" evidence="2">
    <location>
        <position position="30"/>
    </location>
</feature>
<sequence>MDVGEPSRKESMATGTASTERTTAGQPTAR</sequence>
<protein>
    <submittedName>
        <fullName evidence="2">Uncharacterized protein</fullName>
    </submittedName>
</protein>
<dbReference type="Proteomes" id="UP000265520">
    <property type="component" value="Unassembled WGS sequence"/>
</dbReference>
<evidence type="ECO:0000256" key="1">
    <source>
        <dbReference type="SAM" id="MobiDB-lite"/>
    </source>
</evidence>
<keyword evidence="3" id="KW-1185">Reference proteome</keyword>
<dbReference type="AlphaFoldDB" id="A0A392QVD7"/>
<feature type="compositionally biased region" description="Polar residues" evidence="1">
    <location>
        <begin position="13"/>
        <end position="30"/>
    </location>
</feature>
<reference evidence="2 3" key="1">
    <citation type="journal article" date="2018" name="Front. Plant Sci.">
        <title>Red Clover (Trifolium pratense) and Zigzag Clover (T. medium) - A Picture of Genomic Similarities and Differences.</title>
        <authorList>
            <person name="Dluhosova J."/>
            <person name="Istvanek J."/>
            <person name="Nedelnik J."/>
            <person name="Repkova J."/>
        </authorList>
    </citation>
    <scope>NUCLEOTIDE SEQUENCE [LARGE SCALE GENOMIC DNA]</scope>
    <source>
        <strain evidence="3">cv. 10/8</strain>
        <tissue evidence="2">Leaf</tissue>
    </source>
</reference>
<accession>A0A392QVD7</accession>
<feature type="region of interest" description="Disordered" evidence="1">
    <location>
        <begin position="1"/>
        <end position="30"/>
    </location>
</feature>
<evidence type="ECO:0000313" key="2">
    <source>
        <dbReference type="EMBL" id="MCI27215.1"/>
    </source>
</evidence>
<dbReference type="EMBL" id="LXQA010158021">
    <property type="protein sequence ID" value="MCI27215.1"/>
    <property type="molecule type" value="Genomic_DNA"/>
</dbReference>
<evidence type="ECO:0000313" key="3">
    <source>
        <dbReference type="Proteomes" id="UP000265520"/>
    </source>
</evidence>
<organism evidence="2 3">
    <name type="scientific">Trifolium medium</name>
    <dbReference type="NCBI Taxonomy" id="97028"/>
    <lineage>
        <taxon>Eukaryota</taxon>
        <taxon>Viridiplantae</taxon>
        <taxon>Streptophyta</taxon>
        <taxon>Embryophyta</taxon>
        <taxon>Tracheophyta</taxon>
        <taxon>Spermatophyta</taxon>
        <taxon>Magnoliopsida</taxon>
        <taxon>eudicotyledons</taxon>
        <taxon>Gunneridae</taxon>
        <taxon>Pentapetalae</taxon>
        <taxon>rosids</taxon>
        <taxon>fabids</taxon>
        <taxon>Fabales</taxon>
        <taxon>Fabaceae</taxon>
        <taxon>Papilionoideae</taxon>
        <taxon>50 kb inversion clade</taxon>
        <taxon>NPAAA clade</taxon>
        <taxon>Hologalegina</taxon>
        <taxon>IRL clade</taxon>
        <taxon>Trifolieae</taxon>
        <taxon>Trifolium</taxon>
    </lineage>
</organism>
<feature type="compositionally biased region" description="Basic and acidic residues" evidence="1">
    <location>
        <begin position="1"/>
        <end position="11"/>
    </location>
</feature>
<comment type="caution">
    <text evidence="2">The sequence shown here is derived from an EMBL/GenBank/DDBJ whole genome shotgun (WGS) entry which is preliminary data.</text>
</comment>
<name>A0A392QVD7_9FABA</name>
<proteinExistence type="predicted"/>